<gene>
    <name evidence="1" type="ORF">J2I48_23175</name>
</gene>
<organism evidence="1 2">
    <name type="scientific">Fibrella aquatilis</name>
    <dbReference type="NCBI Taxonomy" id="2817059"/>
    <lineage>
        <taxon>Bacteria</taxon>
        <taxon>Pseudomonadati</taxon>
        <taxon>Bacteroidota</taxon>
        <taxon>Cytophagia</taxon>
        <taxon>Cytophagales</taxon>
        <taxon>Spirosomataceae</taxon>
        <taxon>Fibrella</taxon>
    </lineage>
</organism>
<evidence type="ECO:0000313" key="1">
    <source>
        <dbReference type="EMBL" id="MBO0933931.1"/>
    </source>
</evidence>
<comment type="caution">
    <text evidence="1">The sequence shown here is derived from an EMBL/GenBank/DDBJ whole genome shotgun (WGS) entry which is preliminary data.</text>
</comment>
<dbReference type="Proteomes" id="UP000664795">
    <property type="component" value="Unassembled WGS sequence"/>
</dbReference>
<sequence>MKKFWLNEVAYQVAESWSECNQVQLVQGLMLQLRYQADTNPALLANWQVLLLRLLSTAPATLFNQLTGEQLQRLLPYVEWALSERVTSRPFDSFQVDGVDYVLPADELANTSAIELAMASIYYLQYARPQQPNMQAAYLLVTTLCRPRRADHEAWSTSTDFNGDLREEYNSILAENRAKQFEPIPFGVIMAVVQYWESMYTRFLKRYGEVFGEADEQAKPLYPAGEGWIAALEDVAVIGAHGPFKAVCAENCHTIFLFLKHRVAQQQRAEEDAELERERNNAD</sequence>
<dbReference type="RefSeq" id="WP_207337896.1">
    <property type="nucleotide sequence ID" value="NZ_JAFMYU010000024.1"/>
</dbReference>
<name>A0A939G8R3_9BACT</name>
<keyword evidence="2" id="KW-1185">Reference proteome</keyword>
<evidence type="ECO:0000313" key="2">
    <source>
        <dbReference type="Proteomes" id="UP000664795"/>
    </source>
</evidence>
<accession>A0A939G8R3</accession>
<proteinExistence type="predicted"/>
<reference evidence="1 2" key="1">
    <citation type="submission" date="2021-03" db="EMBL/GenBank/DDBJ databases">
        <title>Fibrella sp. HMF5036 genome sequencing and assembly.</title>
        <authorList>
            <person name="Kang H."/>
            <person name="Kim H."/>
            <person name="Bae S."/>
            <person name="Joh K."/>
        </authorList>
    </citation>
    <scope>NUCLEOTIDE SEQUENCE [LARGE SCALE GENOMIC DNA]</scope>
    <source>
        <strain evidence="1 2">HMF5036</strain>
    </source>
</reference>
<protein>
    <submittedName>
        <fullName evidence="1">Uncharacterized protein</fullName>
    </submittedName>
</protein>
<dbReference type="EMBL" id="JAFMYU010000024">
    <property type="protein sequence ID" value="MBO0933931.1"/>
    <property type="molecule type" value="Genomic_DNA"/>
</dbReference>
<dbReference type="AlphaFoldDB" id="A0A939G8R3"/>